<feature type="chain" id="PRO_5046675590" evidence="2">
    <location>
        <begin position="28"/>
        <end position="413"/>
    </location>
</feature>
<keyword evidence="5" id="KW-1185">Reference proteome</keyword>
<dbReference type="Proteomes" id="UP001597011">
    <property type="component" value="Unassembled WGS sequence"/>
</dbReference>
<reference evidence="5" key="1">
    <citation type="journal article" date="2019" name="Int. J. Syst. Evol. Microbiol.">
        <title>The Global Catalogue of Microorganisms (GCM) 10K type strain sequencing project: providing services to taxonomists for standard genome sequencing and annotation.</title>
        <authorList>
            <consortium name="The Broad Institute Genomics Platform"/>
            <consortium name="The Broad Institute Genome Sequencing Center for Infectious Disease"/>
            <person name="Wu L."/>
            <person name="Ma J."/>
        </authorList>
    </citation>
    <scope>NUCLEOTIDE SEQUENCE [LARGE SCALE GENOMIC DNA]</scope>
    <source>
        <strain evidence="5">CCUG 60529</strain>
    </source>
</reference>
<dbReference type="PROSITE" id="PS51677">
    <property type="entry name" value="NODB"/>
    <property type="match status" value="1"/>
</dbReference>
<name>A0ABW3BUL9_9FLAO</name>
<gene>
    <name evidence="4" type="ORF">ACFQ0I_10945</name>
</gene>
<dbReference type="PROSITE" id="PS51257">
    <property type="entry name" value="PROKAR_LIPOPROTEIN"/>
    <property type="match status" value="1"/>
</dbReference>
<dbReference type="Gene3D" id="3.20.20.370">
    <property type="entry name" value="Glycoside hydrolase/deacetylase"/>
    <property type="match status" value="1"/>
</dbReference>
<sequence>MITKYLYKKIKRIALSVCVLTFLFACNNTEDTTEKNINIVFRFDDFNATSNTQLEQKIINVFKDNKCSFTIAAIPYVADGDVHDSNIKNVIPMTEIKGDILKKGIKEGVIDLALHGYSHQVNLKPLNEFAGLDYNIQLEKLTKAKALLEGLVKDSVTTFVPPWNSYDFNTIKALETLGFTLISAKSDRPGLKTSQLKFVPYTCELPQLEEAIKKARKNYDSQPTIIVMFHAYDFIESNKSGNVSVKSFQKLISSLKKQKDISIFSLEELSHKNIDLSATKYQTTNKIFLFNEFMPSFLKNDILVNYNNKKYELLKLILTVISYYVIILTMCSILSFFIMRSIGILVKKFLKAGLIISIIIPVVLVIYFCFFDSIVSKRDLLLSSIIIGFSTGFLIYIKKSDHVLKDKKLKNYL</sequence>
<evidence type="ECO:0000256" key="1">
    <source>
        <dbReference type="SAM" id="Phobius"/>
    </source>
</evidence>
<evidence type="ECO:0000256" key="2">
    <source>
        <dbReference type="SAM" id="SignalP"/>
    </source>
</evidence>
<feature type="transmembrane region" description="Helical" evidence="1">
    <location>
        <begin position="316"/>
        <end position="337"/>
    </location>
</feature>
<dbReference type="SUPFAM" id="SSF88713">
    <property type="entry name" value="Glycoside hydrolase/deacetylase"/>
    <property type="match status" value="1"/>
</dbReference>
<dbReference type="Pfam" id="PF10096">
    <property type="entry name" value="DUF2334"/>
    <property type="match status" value="1"/>
</dbReference>
<evidence type="ECO:0000313" key="5">
    <source>
        <dbReference type="Proteomes" id="UP001597011"/>
    </source>
</evidence>
<keyword evidence="1" id="KW-1133">Transmembrane helix</keyword>
<dbReference type="EMBL" id="JBHTIB010000012">
    <property type="protein sequence ID" value="MFD0836285.1"/>
    <property type="molecule type" value="Genomic_DNA"/>
</dbReference>
<dbReference type="RefSeq" id="WP_379942211.1">
    <property type="nucleotide sequence ID" value="NZ_JBHTIB010000012.1"/>
</dbReference>
<evidence type="ECO:0000313" key="4">
    <source>
        <dbReference type="EMBL" id="MFD0836285.1"/>
    </source>
</evidence>
<feature type="transmembrane region" description="Helical" evidence="1">
    <location>
        <begin position="380"/>
        <end position="397"/>
    </location>
</feature>
<feature type="transmembrane region" description="Helical" evidence="1">
    <location>
        <begin position="349"/>
        <end position="368"/>
    </location>
</feature>
<comment type="caution">
    <text evidence="4">The sequence shown here is derived from an EMBL/GenBank/DDBJ whole genome shotgun (WGS) entry which is preliminary data.</text>
</comment>
<keyword evidence="2" id="KW-0732">Signal</keyword>
<protein>
    <submittedName>
        <fullName evidence="4">DUF2334 domain-containing protein</fullName>
    </submittedName>
</protein>
<keyword evidence="1" id="KW-0812">Transmembrane</keyword>
<dbReference type="InterPro" id="IPR018763">
    <property type="entry name" value="DUF2334"/>
</dbReference>
<feature type="signal peptide" evidence="2">
    <location>
        <begin position="1"/>
        <end position="27"/>
    </location>
</feature>
<dbReference type="InterPro" id="IPR011330">
    <property type="entry name" value="Glyco_hydro/deAcase_b/a-brl"/>
</dbReference>
<organism evidence="4 5">
    <name type="scientific">Mariniflexile aquimaris</name>
    <dbReference type="NCBI Taxonomy" id="881009"/>
    <lineage>
        <taxon>Bacteria</taxon>
        <taxon>Pseudomonadati</taxon>
        <taxon>Bacteroidota</taxon>
        <taxon>Flavobacteriia</taxon>
        <taxon>Flavobacteriales</taxon>
        <taxon>Flavobacteriaceae</taxon>
        <taxon>Mariniflexile</taxon>
    </lineage>
</organism>
<proteinExistence type="predicted"/>
<feature type="domain" description="NodB homology" evidence="3">
    <location>
        <begin position="37"/>
        <end position="264"/>
    </location>
</feature>
<dbReference type="InterPro" id="IPR002509">
    <property type="entry name" value="NODB_dom"/>
</dbReference>
<keyword evidence="1" id="KW-0472">Membrane</keyword>
<accession>A0ABW3BUL9</accession>
<evidence type="ECO:0000259" key="3">
    <source>
        <dbReference type="PROSITE" id="PS51677"/>
    </source>
</evidence>